<dbReference type="Gramene" id="RZC56027">
    <property type="protein sequence ID" value="RZC56027"/>
    <property type="gene ID" value="C5167_014895"/>
</dbReference>
<accession>A0A4Y7J5D0</accession>
<proteinExistence type="predicted"/>
<gene>
    <name evidence="1" type="ORF">C5167_014895</name>
</gene>
<dbReference type="AlphaFoldDB" id="A0A4Y7J5D0"/>
<name>A0A4Y7J5D0_PAPSO</name>
<dbReference type="Proteomes" id="UP000316621">
    <property type="component" value="Chromosome 3"/>
</dbReference>
<protein>
    <submittedName>
        <fullName evidence="1">Uncharacterized protein</fullName>
    </submittedName>
</protein>
<sequence>MKEGFSEPLPIQALVQLCGLHVCADQAHSRLSSSNLTEEHRKKNLSFHQMEVLKTKVVMDDLDVHNIGLYKFATDSADLSISDF</sequence>
<evidence type="ECO:0000313" key="1">
    <source>
        <dbReference type="EMBL" id="RZC56027.1"/>
    </source>
</evidence>
<evidence type="ECO:0000313" key="2">
    <source>
        <dbReference type="Proteomes" id="UP000316621"/>
    </source>
</evidence>
<dbReference type="EMBL" id="CM010717">
    <property type="protein sequence ID" value="RZC56027.1"/>
    <property type="molecule type" value="Genomic_DNA"/>
</dbReference>
<organism evidence="1 2">
    <name type="scientific">Papaver somniferum</name>
    <name type="common">Opium poppy</name>
    <dbReference type="NCBI Taxonomy" id="3469"/>
    <lineage>
        <taxon>Eukaryota</taxon>
        <taxon>Viridiplantae</taxon>
        <taxon>Streptophyta</taxon>
        <taxon>Embryophyta</taxon>
        <taxon>Tracheophyta</taxon>
        <taxon>Spermatophyta</taxon>
        <taxon>Magnoliopsida</taxon>
        <taxon>Ranunculales</taxon>
        <taxon>Papaveraceae</taxon>
        <taxon>Papaveroideae</taxon>
        <taxon>Papaver</taxon>
    </lineage>
</organism>
<keyword evidence="2" id="KW-1185">Reference proteome</keyword>
<reference evidence="1 2" key="1">
    <citation type="journal article" date="2018" name="Science">
        <title>The opium poppy genome and morphinan production.</title>
        <authorList>
            <person name="Guo L."/>
            <person name="Winzer T."/>
            <person name="Yang X."/>
            <person name="Li Y."/>
            <person name="Ning Z."/>
            <person name="He Z."/>
            <person name="Teodor R."/>
            <person name="Lu Y."/>
            <person name="Bowser T.A."/>
            <person name="Graham I.A."/>
            <person name="Ye K."/>
        </authorList>
    </citation>
    <scope>NUCLEOTIDE SEQUENCE [LARGE SCALE GENOMIC DNA]</scope>
    <source>
        <strain evidence="2">cv. HN1</strain>
        <tissue evidence="1">Leaves</tissue>
    </source>
</reference>